<name>A0ABN2UPJ3_9MICC</name>
<protein>
    <submittedName>
        <fullName evidence="2">Uncharacterized protein</fullName>
    </submittedName>
</protein>
<dbReference type="Proteomes" id="UP001501461">
    <property type="component" value="Unassembled WGS sequence"/>
</dbReference>
<proteinExistence type="predicted"/>
<accession>A0ABN2UPJ3</accession>
<evidence type="ECO:0000313" key="2">
    <source>
        <dbReference type="EMBL" id="GAA2040445.1"/>
    </source>
</evidence>
<comment type="caution">
    <text evidence="2">The sequence shown here is derived from an EMBL/GenBank/DDBJ whole genome shotgun (WGS) entry which is preliminary data.</text>
</comment>
<keyword evidence="3" id="KW-1185">Reference proteome</keyword>
<sequence length="302" mass="34819">MSSITPAQAARQDHRDQGGRYSEYERSEPETNLTMHQDDITQRGSFYFPPRFTTAEDTIEFYDRVKIDDEIIARTVIASHQYRDAMVEQLEERKQESIGLRVKEHIDEWDRQPENRRKKKSPERAKVEQAEIDRLNELPYGDYGLDDAPEAINVLDGSEVVRAIKMCHYRPAPARFPEAAQKVDDHVVTLNSEDLTVRQIMDKYATEAVEEQLVYQPKQVEDRTGDLLQVVQELKGELAAVRQENQALLENDRVLSDNIGQVIREQHDAFTIQEAALGLRDSRGKWIGPGRRAVRKAFGRDD</sequence>
<gene>
    <name evidence="2" type="ORF">GCM10009720_21070</name>
</gene>
<evidence type="ECO:0000313" key="3">
    <source>
        <dbReference type="Proteomes" id="UP001501461"/>
    </source>
</evidence>
<feature type="region of interest" description="Disordered" evidence="1">
    <location>
        <begin position="1"/>
        <end position="44"/>
    </location>
</feature>
<organism evidence="2 3">
    <name type="scientific">Yaniella flava</name>
    <dbReference type="NCBI Taxonomy" id="287930"/>
    <lineage>
        <taxon>Bacteria</taxon>
        <taxon>Bacillati</taxon>
        <taxon>Actinomycetota</taxon>
        <taxon>Actinomycetes</taxon>
        <taxon>Micrococcales</taxon>
        <taxon>Micrococcaceae</taxon>
        <taxon>Yaniella</taxon>
    </lineage>
</organism>
<evidence type="ECO:0000256" key="1">
    <source>
        <dbReference type="SAM" id="MobiDB-lite"/>
    </source>
</evidence>
<dbReference type="RefSeq" id="WP_343958391.1">
    <property type="nucleotide sequence ID" value="NZ_BAAAMN010000046.1"/>
</dbReference>
<feature type="compositionally biased region" description="Basic and acidic residues" evidence="1">
    <location>
        <begin position="11"/>
        <end position="29"/>
    </location>
</feature>
<reference evidence="2 3" key="1">
    <citation type="journal article" date="2019" name="Int. J. Syst. Evol. Microbiol.">
        <title>The Global Catalogue of Microorganisms (GCM) 10K type strain sequencing project: providing services to taxonomists for standard genome sequencing and annotation.</title>
        <authorList>
            <consortium name="The Broad Institute Genomics Platform"/>
            <consortium name="The Broad Institute Genome Sequencing Center for Infectious Disease"/>
            <person name="Wu L."/>
            <person name="Ma J."/>
        </authorList>
    </citation>
    <scope>NUCLEOTIDE SEQUENCE [LARGE SCALE GENOMIC DNA]</scope>
    <source>
        <strain evidence="2 3">JCM 13595</strain>
    </source>
</reference>
<dbReference type="EMBL" id="BAAAMN010000046">
    <property type="protein sequence ID" value="GAA2040445.1"/>
    <property type="molecule type" value="Genomic_DNA"/>
</dbReference>